<protein>
    <submittedName>
        <fullName evidence="5">15678_t:CDS:1</fullName>
    </submittedName>
</protein>
<keyword evidence="2" id="KW-0436">Ligase</keyword>
<dbReference type="InterPro" id="IPR025110">
    <property type="entry name" value="AMP-bd_C"/>
</dbReference>
<feature type="domain" description="AMP-dependent synthetase/ligase" evidence="3">
    <location>
        <begin position="17"/>
        <end position="61"/>
    </location>
</feature>
<organism evidence="5 6">
    <name type="scientific">Acaulospora morrowiae</name>
    <dbReference type="NCBI Taxonomy" id="94023"/>
    <lineage>
        <taxon>Eukaryota</taxon>
        <taxon>Fungi</taxon>
        <taxon>Fungi incertae sedis</taxon>
        <taxon>Mucoromycota</taxon>
        <taxon>Glomeromycotina</taxon>
        <taxon>Glomeromycetes</taxon>
        <taxon>Diversisporales</taxon>
        <taxon>Acaulosporaceae</taxon>
        <taxon>Acaulospora</taxon>
    </lineage>
</organism>
<dbReference type="Gene3D" id="3.40.50.12780">
    <property type="entry name" value="N-terminal domain of ligase-like"/>
    <property type="match status" value="1"/>
</dbReference>
<accession>A0A9N9IAW5</accession>
<dbReference type="PANTHER" id="PTHR24096">
    <property type="entry name" value="LONG-CHAIN-FATTY-ACID--COA LIGASE"/>
    <property type="match status" value="1"/>
</dbReference>
<name>A0A9N9IAW5_9GLOM</name>
<evidence type="ECO:0000256" key="2">
    <source>
        <dbReference type="ARBA" id="ARBA00022598"/>
    </source>
</evidence>
<reference evidence="5" key="1">
    <citation type="submission" date="2021-06" db="EMBL/GenBank/DDBJ databases">
        <authorList>
            <person name="Kallberg Y."/>
            <person name="Tangrot J."/>
            <person name="Rosling A."/>
        </authorList>
    </citation>
    <scope>NUCLEOTIDE SEQUENCE</scope>
    <source>
        <strain evidence="5">CL551</strain>
    </source>
</reference>
<dbReference type="OrthoDB" id="1898221at2759"/>
<sequence length="211" mass="23523">RSLADDMLSVHNIPVKQGYGSVGILIPNVEAKIIAENGQELGYNESGQLCVRGPNIMKGYLNNKEATDASFDKDGFLYTGDIAVMDEQENLYITDRIKELIKYKGFQVAPAELEEILISHPAVSDAAVVGFYCEADATEYPLAYVTLQVSHEQSPELLREIQNYVADQVAPHKRLRDVICIDQIPKSASGKLLRRVLKEKAKAEYVISHRK</sequence>
<dbReference type="Pfam" id="PF00501">
    <property type="entry name" value="AMP-binding"/>
    <property type="match status" value="1"/>
</dbReference>
<feature type="non-terminal residue" evidence="5">
    <location>
        <position position="1"/>
    </location>
</feature>
<dbReference type="EMBL" id="CAJVPV010025532">
    <property type="protein sequence ID" value="CAG8729176.1"/>
    <property type="molecule type" value="Genomic_DNA"/>
</dbReference>
<dbReference type="SUPFAM" id="SSF56801">
    <property type="entry name" value="Acetyl-CoA synthetase-like"/>
    <property type="match status" value="1"/>
</dbReference>
<dbReference type="Proteomes" id="UP000789342">
    <property type="component" value="Unassembled WGS sequence"/>
</dbReference>
<dbReference type="AlphaFoldDB" id="A0A9N9IAW5"/>
<feature type="domain" description="AMP-binding enzyme C-terminal" evidence="4">
    <location>
        <begin position="112"/>
        <end position="191"/>
    </location>
</feature>
<keyword evidence="6" id="KW-1185">Reference proteome</keyword>
<gene>
    <name evidence="5" type="ORF">AMORRO_LOCUS13886</name>
</gene>
<dbReference type="InterPro" id="IPR042099">
    <property type="entry name" value="ANL_N_sf"/>
</dbReference>
<comment type="similarity">
    <text evidence="1">Belongs to the ATP-dependent AMP-binding enzyme family.</text>
</comment>
<evidence type="ECO:0000313" key="5">
    <source>
        <dbReference type="EMBL" id="CAG8729176.1"/>
    </source>
</evidence>
<evidence type="ECO:0000259" key="3">
    <source>
        <dbReference type="Pfam" id="PF00501"/>
    </source>
</evidence>
<dbReference type="Pfam" id="PF13193">
    <property type="entry name" value="AMP-binding_C"/>
    <property type="match status" value="1"/>
</dbReference>
<evidence type="ECO:0000313" key="6">
    <source>
        <dbReference type="Proteomes" id="UP000789342"/>
    </source>
</evidence>
<dbReference type="Gene3D" id="3.30.300.30">
    <property type="match status" value="1"/>
</dbReference>
<evidence type="ECO:0000259" key="4">
    <source>
        <dbReference type="Pfam" id="PF13193"/>
    </source>
</evidence>
<comment type="caution">
    <text evidence="5">The sequence shown here is derived from an EMBL/GenBank/DDBJ whole genome shotgun (WGS) entry which is preliminary data.</text>
</comment>
<dbReference type="PANTHER" id="PTHR24096:SF149">
    <property type="entry name" value="AMP-BINDING DOMAIN-CONTAINING PROTEIN-RELATED"/>
    <property type="match status" value="1"/>
</dbReference>
<dbReference type="InterPro" id="IPR000873">
    <property type="entry name" value="AMP-dep_synth/lig_dom"/>
</dbReference>
<proteinExistence type="inferred from homology"/>
<dbReference type="GO" id="GO:0016405">
    <property type="term" value="F:CoA-ligase activity"/>
    <property type="evidence" value="ECO:0007669"/>
    <property type="project" value="TreeGrafter"/>
</dbReference>
<evidence type="ECO:0000256" key="1">
    <source>
        <dbReference type="ARBA" id="ARBA00006432"/>
    </source>
</evidence>
<dbReference type="InterPro" id="IPR045851">
    <property type="entry name" value="AMP-bd_C_sf"/>
</dbReference>